<proteinExistence type="predicted"/>
<dbReference type="InterPro" id="IPR007138">
    <property type="entry name" value="ABM_dom"/>
</dbReference>
<gene>
    <name evidence="2" type="ORF">JBW_04054</name>
</gene>
<evidence type="ECO:0000313" key="3">
    <source>
        <dbReference type="Proteomes" id="UP000005361"/>
    </source>
</evidence>
<evidence type="ECO:0000313" key="2">
    <source>
        <dbReference type="EMBL" id="AJQ29389.1"/>
    </source>
</evidence>
<dbReference type="Gene3D" id="3.30.70.100">
    <property type="match status" value="1"/>
</dbReference>
<dbReference type="Pfam" id="PF03992">
    <property type="entry name" value="ABM"/>
    <property type="match status" value="1"/>
</dbReference>
<protein>
    <submittedName>
        <fullName evidence="2">Antibiotic biosynthesis monooxygenase</fullName>
    </submittedName>
</protein>
<organism evidence="2 3">
    <name type="scientific">Pelosinus fermentans JBW45</name>
    <dbReference type="NCBI Taxonomy" id="1192197"/>
    <lineage>
        <taxon>Bacteria</taxon>
        <taxon>Bacillati</taxon>
        <taxon>Bacillota</taxon>
        <taxon>Negativicutes</taxon>
        <taxon>Selenomonadales</taxon>
        <taxon>Sporomusaceae</taxon>
        <taxon>Pelosinus</taxon>
    </lineage>
</organism>
<dbReference type="EMBL" id="CP010978">
    <property type="protein sequence ID" value="AJQ29389.1"/>
    <property type="molecule type" value="Genomic_DNA"/>
</dbReference>
<dbReference type="HOGENOM" id="CLU_2194453_0_0_9"/>
<dbReference type="OrthoDB" id="9806189at2"/>
<dbReference type="PROSITE" id="PS51725">
    <property type="entry name" value="ABM"/>
    <property type="match status" value="1"/>
</dbReference>
<dbReference type="RefSeq" id="WP_007953259.1">
    <property type="nucleotide sequence ID" value="NZ_CP010978.1"/>
</dbReference>
<evidence type="ECO:0000259" key="1">
    <source>
        <dbReference type="PROSITE" id="PS51725"/>
    </source>
</evidence>
<dbReference type="AlphaFoldDB" id="I8U0X9"/>
<dbReference type="Proteomes" id="UP000005361">
    <property type="component" value="Chromosome"/>
</dbReference>
<accession>I8U0X9</accession>
<reference evidence="3" key="2">
    <citation type="submission" date="2015-02" db="EMBL/GenBank/DDBJ databases">
        <title>Complete Genome Sequence of Pelosinus fermentans JBW45.</title>
        <authorList>
            <person name="De Leon K.B."/>
            <person name="Utturkar S.M."/>
            <person name="Camilleri L.B."/>
            <person name="Arkin A.P."/>
            <person name="Fields M.W."/>
            <person name="Brown S.D."/>
            <person name="Wall J.D."/>
        </authorList>
    </citation>
    <scope>NUCLEOTIDE SEQUENCE [LARGE SCALE GENOMIC DNA]</scope>
    <source>
        <strain evidence="3">JBW45</strain>
    </source>
</reference>
<name>I8U0X9_9FIRM</name>
<sequence length="108" mass="12028">MDTTNDSNKYPNSVTVFIEIHAKDGEEEVARKVFTTTIATTEKPGLLSYEIFEDSNDPGTFYSTQEWENVEAFHAHMSAAKSGLKEATAMLRDAPRTSILKRIGRSAL</sequence>
<dbReference type="STRING" id="1192197.JBW_04054"/>
<dbReference type="KEGG" id="pft:JBW_04054"/>
<keyword evidence="2" id="KW-0503">Monooxygenase</keyword>
<dbReference type="SUPFAM" id="SSF54909">
    <property type="entry name" value="Dimeric alpha+beta barrel"/>
    <property type="match status" value="1"/>
</dbReference>
<reference evidence="2 3" key="1">
    <citation type="journal article" date="2015" name="Genome Announc.">
        <title>Complete Genome Sequence of Pelosinus fermentans JBW45, a Member of a Remarkably Competitive Group of Negativicutes in the Firmicutes Phylum.</title>
        <authorList>
            <person name="De Leon K.B."/>
            <person name="Utturkar S.M."/>
            <person name="Camilleri L.B."/>
            <person name="Elias D.A."/>
            <person name="Arkin A.P."/>
            <person name="Fields M.W."/>
            <person name="Brown S.D."/>
            <person name="Wall J.D."/>
        </authorList>
    </citation>
    <scope>NUCLEOTIDE SEQUENCE [LARGE SCALE GENOMIC DNA]</scope>
    <source>
        <strain evidence="2 3">JBW45</strain>
    </source>
</reference>
<dbReference type="InterPro" id="IPR011008">
    <property type="entry name" value="Dimeric_a/b-barrel"/>
</dbReference>
<keyword evidence="2" id="KW-0560">Oxidoreductase</keyword>
<dbReference type="GO" id="GO:0004497">
    <property type="term" value="F:monooxygenase activity"/>
    <property type="evidence" value="ECO:0007669"/>
    <property type="project" value="UniProtKB-KW"/>
</dbReference>
<feature type="domain" description="ABM" evidence="1">
    <location>
        <begin position="14"/>
        <end position="104"/>
    </location>
</feature>